<dbReference type="PATRIC" id="fig|243231.5.peg.125"/>
<dbReference type="InParanoid" id="Q74GW9"/>
<dbReference type="DNASU" id="2688086"/>
<evidence type="ECO:0000259" key="1">
    <source>
        <dbReference type="Pfam" id="PF02589"/>
    </source>
</evidence>
<organism evidence="2 3">
    <name type="scientific">Geobacter sulfurreducens (strain ATCC 51573 / DSM 12127 / PCA)</name>
    <dbReference type="NCBI Taxonomy" id="243231"/>
    <lineage>
        <taxon>Bacteria</taxon>
        <taxon>Pseudomonadati</taxon>
        <taxon>Thermodesulfobacteriota</taxon>
        <taxon>Desulfuromonadia</taxon>
        <taxon>Geobacterales</taxon>
        <taxon>Geobacteraceae</taxon>
        <taxon>Geobacter</taxon>
    </lineage>
</organism>
<protein>
    <recommendedName>
        <fullName evidence="1">LUD domain-containing protein</fullName>
    </recommendedName>
</protein>
<dbReference type="RefSeq" id="WP_010940801.1">
    <property type="nucleotide sequence ID" value="NC_002939.5"/>
</dbReference>
<dbReference type="OrthoDB" id="9809147at2"/>
<dbReference type="PIRSF" id="PIRSF020269">
    <property type="entry name" value="DUF1121"/>
    <property type="match status" value="1"/>
</dbReference>
<name>Q74GW9_GEOSL</name>
<keyword evidence="3" id="KW-1185">Reference proteome</keyword>
<feature type="domain" description="LUD" evidence="1">
    <location>
        <begin position="17"/>
        <end position="211"/>
    </location>
</feature>
<dbReference type="KEGG" id="gsu:GSU0125"/>
<proteinExistence type="predicted"/>
<dbReference type="InterPro" id="IPR009501">
    <property type="entry name" value="UCP020269"/>
</dbReference>
<dbReference type="EMBL" id="AE017180">
    <property type="protein sequence ID" value="AAR33460.1"/>
    <property type="molecule type" value="Genomic_DNA"/>
</dbReference>
<dbReference type="InterPro" id="IPR003741">
    <property type="entry name" value="LUD_dom"/>
</dbReference>
<reference evidence="2 3" key="2">
    <citation type="journal article" date="2012" name="BMC Genomics">
        <title>Comparative genomic analysis of Geobacter sulfurreducens KN400, a strain with enhanced capacity for extracellular electron transfer and electricity production.</title>
        <authorList>
            <person name="Butler J.E."/>
            <person name="Young N.D."/>
            <person name="Aklujkar M."/>
            <person name="Lovley D.R."/>
        </authorList>
    </citation>
    <scope>NUCLEOTIDE SEQUENCE [LARGE SCALE GENOMIC DNA]</scope>
    <source>
        <strain evidence="3">ATCC 51573 / DSM 12127 / PCA</strain>
    </source>
</reference>
<dbReference type="eggNOG" id="COG1139">
    <property type="taxonomic scope" value="Bacteria"/>
</dbReference>
<dbReference type="AlphaFoldDB" id="Q74GW9"/>
<dbReference type="HOGENOM" id="CLU_107893_1_0_7"/>
<dbReference type="Pfam" id="PF02589">
    <property type="entry name" value="LUD_dom"/>
    <property type="match status" value="1"/>
</dbReference>
<sequence>MSLTTELVDWTHEQKCRKAVAALEKNGFTAVYCPSGREAFDYILTEAVDARSIGFGGSLSVVDLQVIDRLREMDKELLIHGLPGLSLEERVAIMRRQLTCDLFLTGTNALTLSGWLVNIDATGNRVASMFFGPRTVIVVAGRNKIVDGGVTEAIARVKEWASPPNARRLSYKTPCATTGFCSDCNSPDRICRITTVIDRNPRLTDLRVLVVNEDMGL</sequence>
<gene>
    <name evidence="2" type="ordered locus">GSU0125</name>
</gene>
<accession>Q74GW9</accession>
<dbReference type="STRING" id="243231.GSU0125"/>
<dbReference type="EnsemblBacteria" id="AAR33460">
    <property type="protein sequence ID" value="AAR33460"/>
    <property type="gene ID" value="GSU0125"/>
</dbReference>
<dbReference type="Proteomes" id="UP000000577">
    <property type="component" value="Chromosome"/>
</dbReference>
<dbReference type="PANTHER" id="PTHR36179">
    <property type="entry name" value="LUD_DOM DOMAIN-CONTAINING PROTEIN"/>
    <property type="match status" value="1"/>
</dbReference>
<dbReference type="PANTHER" id="PTHR36179:SF2">
    <property type="entry name" value="LUD DOMAIN-CONTAINING PROTEIN"/>
    <property type="match status" value="1"/>
</dbReference>
<reference evidence="2 3" key="1">
    <citation type="journal article" date="2003" name="Science">
        <title>Genome of Geobacter sulfurreducens: metal reduction in subsurface environments.</title>
        <authorList>
            <person name="Methe B.A."/>
            <person name="Nelson K.E."/>
            <person name="Eisen J.A."/>
            <person name="Paulsen I.T."/>
            <person name="Nelson W."/>
            <person name="Heidelberg J.F."/>
            <person name="Wu D."/>
            <person name="Wu M."/>
            <person name="Ward N."/>
            <person name="Beanan M.J."/>
            <person name="Dodson R.J."/>
            <person name="Madupu R."/>
            <person name="Brinkac L.M."/>
            <person name="Daugherty S.C."/>
            <person name="DeBoy R.T."/>
            <person name="Durkin A.S."/>
            <person name="Gwinn M."/>
            <person name="Kolonay J.F."/>
            <person name="Sullivan S.A."/>
            <person name="Haft D.H."/>
            <person name="Selengut J."/>
            <person name="Davidsen T.M."/>
            <person name="Zafar N."/>
            <person name="White O."/>
            <person name="Tran B."/>
            <person name="Romero C."/>
            <person name="Forberger H.A."/>
            <person name="Weidman J."/>
            <person name="Khouri H."/>
            <person name="Feldblyum T.V."/>
            <person name="Utterback T.R."/>
            <person name="Van Aken S.E."/>
            <person name="Lovley D.R."/>
            <person name="Fraser C.M."/>
        </authorList>
    </citation>
    <scope>NUCLEOTIDE SEQUENCE [LARGE SCALE GENOMIC DNA]</scope>
    <source>
        <strain evidence="3">ATCC 51573 / DSM 12127 / PCA</strain>
    </source>
</reference>
<evidence type="ECO:0000313" key="2">
    <source>
        <dbReference type="EMBL" id="AAR33460.1"/>
    </source>
</evidence>
<evidence type="ECO:0000313" key="3">
    <source>
        <dbReference type="Proteomes" id="UP000000577"/>
    </source>
</evidence>